<evidence type="ECO:0000256" key="5">
    <source>
        <dbReference type="SAM" id="Coils"/>
    </source>
</evidence>
<keyword evidence="2" id="KW-0812">Transmembrane</keyword>
<evidence type="ECO:0000313" key="9">
    <source>
        <dbReference type="Proteomes" id="UP001415857"/>
    </source>
</evidence>
<dbReference type="Pfam" id="PF04576">
    <property type="entry name" value="Zein-binding"/>
    <property type="match status" value="1"/>
</dbReference>
<evidence type="ECO:0000256" key="2">
    <source>
        <dbReference type="ARBA" id="ARBA00022692"/>
    </source>
</evidence>
<feature type="region of interest" description="Disordered" evidence="6">
    <location>
        <begin position="242"/>
        <end position="265"/>
    </location>
</feature>
<comment type="caution">
    <text evidence="8">The sequence shown here is derived from an EMBL/GenBank/DDBJ whole genome shotgun (WGS) entry which is preliminary data.</text>
</comment>
<proteinExistence type="predicted"/>
<feature type="domain" description="GTD-binding" evidence="7">
    <location>
        <begin position="37"/>
        <end position="135"/>
    </location>
</feature>
<feature type="coiled-coil region" evidence="5">
    <location>
        <begin position="107"/>
        <end position="137"/>
    </location>
</feature>
<dbReference type="GO" id="GO:0016020">
    <property type="term" value="C:membrane"/>
    <property type="evidence" value="ECO:0007669"/>
    <property type="project" value="UniProtKB-SubCell"/>
</dbReference>
<sequence length="295" mass="32944">MSPRVPGTGDELKTSDASSSIGLQILQKRISLERNESGLSLDGRIIECGRKSMTVLYKELEEERNASAIAANQAVAVIPKLQEEKAAFHMEALQYLRMMDEQAEYDMEALQKSNDHLAEREREVQEQEMELELYRKKFPNKSMLESIFESICDLKATDTRVEHSEASCVEDSAKCLKELEKKLYLFYNNGGDLVNGEYSGNEGDGLGDLKELNCKVGSQENTETEEKGFSIENDLSASEGSVRAQERCVPSSVNENGDFDRGGQRSSMICRETDLVSLGNEVSDLNDRLEALEAN</sequence>
<dbReference type="EMBL" id="JBBPBK010000001">
    <property type="protein sequence ID" value="KAK9292894.1"/>
    <property type="molecule type" value="Genomic_DNA"/>
</dbReference>
<evidence type="ECO:0000313" key="8">
    <source>
        <dbReference type="EMBL" id="KAK9292894.1"/>
    </source>
</evidence>
<evidence type="ECO:0000256" key="1">
    <source>
        <dbReference type="ARBA" id="ARBA00004167"/>
    </source>
</evidence>
<dbReference type="PANTHER" id="PTHR31448:SF32">
    <property type="entry name" value="MYOSIN-BINDING PROTEIN 1"/>
    <property type="match status" value="1"/>
</dbReference>
<name>A0AAP0SEK6_LIQFO</name>
<keyword evidence="3" id="KW-1133">Transmembrane helix</keyword>
<evidence type="ECO:0000256" key="6">
    <source>
        <dbReference type="SAM" id="MobiDB-lite"/>
    </source>
</evidence>
<dbReference type="PROSITE" id="PS51775">
    <property type="entry name" value="GTD_BINDING"/>
    <property type="match status" value="1"/>
</dbReference>
<dbReference type="Proteomes" id="UP001415857">
    <property type="component" value="Unassembled WGS sequence"/>
</dbReference>
<evidence type="ECO:0000256" key="3">
    <source>
        <dbReference type="ARBA" id="ARBA00022989"/>
    </source>
</evidence>
<dbReference type="PANTHER" id="PTHR31448">
    <property type="entry name" value="MYOSIN-BINDING PROTEIN 2"/>
    <property type="match status" value="1"/>
</dbReference>
<accession>A0AAP0SEK6</accession>
<dbReference type="InterPro" id="IPR007656">
    <property type="entry name" value="GTD-bd"/>
</dbReference>
<keyword evidence="4" id="KW-0472">Membrane</keyword>
<gene>
    <name evidence="8" type="ORF">L1049_020875</name>
</gene>
<comment type="subcellular location">
    <subcellularLocation>
        <location evidence="1">Membrane</location>
        <topology evidence="1">Single-pass membrane protein</topology>
    </subcellularLocation>
</comment>
<reference evidence="8 9" key="1">
    <citation type="journal article" date="2024" name="Plant J.">
        <title>Genome sequences and population genomics reveal climatic adaptation and genomic divergence between two closely related sweetgum species.</title>
        <authorList>
            <person name="Xu W.Q."/>
            <person name="Ren C.Q."/>
            <person name="Zhang X.Y."/>
            <person name="Comes H.P."/>
            <person name="Liu X.H."/>
            <person name="Li Y.G."/>
            <person name="Kettle C.J."/>
            <person name="Jalonen R."/>
            <person name="Gaisberger H."/>
            <person name="Ma Y.Z."/>
            <person name="Qiu Y.X."/>
        </authorList>
    </citation>
    <scope>NUCLEOTIDE SEQUENCE [LARGE SCALE GENOMIC DNA]</scope>
    <source>
        <strain evidence="8">Hangzhou</strain>
    </source>
</reference>
<dbReference type="GO" id="GO:0080115">
    <property type="term" value="F:myosin XI tail binding"/>
    <property type="evidence" value="ECO:0007669"/>
    <property type="project" value="UniProtKB-ARBA"/>
</dbReference>
<dbReference type="InterPro" id="IPR039306">
    <property type="entry name" value="MYOB"/>
</dbReference>
<organism evidence="8 9">
    <name type="scientific">Liquidambar formosana</name>
    <name type="common">Formosan gum</name>
    <dbReference type="NCBI Taxonomy" id="63359"/>
    <lineage>
        <taxon>Eukaryota</taxon>
        <taxon>Viridiplantae</taxon>
        <taxon>Streptophyta</taxon>
        <taxon>Embryophyta</taxon>
        <taxon>Tracheophyta</taxon>
        <taxon>Spermatophyta</taxon>
        <taxon>Magnoliopsida</taxon>
        <taxon>eudicotyledons</taxon>
        <taxon>Gunneridae</taxon>
        <taxon>Pentapetalae</taxon>
        <taxon>Saxifragales</taxon>
        <taxon>Altingiaceae</taxon>
        <taxon>Liquidambar</taxon>
    </lineage>
</organism>
<keyword evidence="9" id="KW-1185">Reference proteome</keyword>
<evidence type="ECO:0000256" key="4">
    <source>
        <dbReference type="ARBA" id="ARBA00023136"/>
    </source>
</evidence>
<protein>
    <recommendedName>
        <fullName evidence="7">GTD-binding domain-containing protein</fullName>
    </recommendedName>
</protein>
<evidence type="ECO:0000259" key="7">
    <source>
        <dbReference type="PROSITE" id="PS51775"/>
    </source>
</evidence>
<dbReference type="AlphaFoldDB" id="A0AAP0SEK6"/>
<keyword evidence="5" id="KW-0175">Coiled coil</keyword>